<feature type="domain" description="Ice-binding protein C-terminal" evidence="2">
    <location>
        <begin position="236"/>
        <end position="259"/>
    </location>
</feature>
<dbReference type="NCBIfam" id="NF035944">
    <property type="entry name" value="PEPxxWA-CTERM"/>
    <property type="match status" value="1"/>
</dbReference>
<sequence length="265" mass="28187">MKLLLGTLLAVASIPAMAEASATASLTELRYELVDLDPNDGITPTVKFTGQSLVRVKSGGYCTGCKDFGSFTEPASVSFPDGSAAASQAGLSAFSQSGSFGFTAESLPYLGSDRYQLKSIAIYQGALGMPLFQLSAHTGLRITGQYTLDAEVDPYRNPSPLLRGLEYGTASVFFSSRFIDGDDALRSITAKSDWKSPADSAHESGEISVLMRNDLSHQATLWGKWGVIASSAVPGVPEPSTYALMLAGLALVGVTARRRQERRER</sequence>
<evidence type="ECO:0000256" key="1">
    <source>
        <dbReference type="SAM" id="SignalP"/>
    </source>
</evidence>
<feature type="signal peptide" evidence="1">
    <location>
        <begin position="1"/>
        <end position="18"/>
    </location>
</feature>
<evidence type="ECO:0000313" key="4">
    <source>
        <dbReference type="Proteomes" id="UP001293718"/>
    </source>
</evidence>
<organism evidence="3 4">
    <name type="scientific">Azohydromonas lata</name>
    <dbReference type="NCBI Taxonomy" id="45677"/>
    <lineage>
        <taxon>Bacteria</taxon>
        <taxon>Pseudomonadati</taxon>
        <taxon>Pseudomonadota</taxon>
        <taxon>Betaproteobacteria</taxon>
        <taxon>Burkholderiales</taxon>
        <taxon>Sphaerotilaceae</taxon>
        <taxon>Azohydromonas</taxon>
    </lineage>
</organism>
<keyword evidence="1" id="KW-0732">Signal</keyword>
<dbReference type="Pfam" id="PF07589">
    <property type="entry name" value="PEP-CTERM"/>
    <property type="match status" value="1"/>
</dbReference>
<name>A0ABU5IH61_9BURK</name>
<accession>A0ABU5IH61</accession>
<evidence type="ECO:0000313" key="3">
    <source>
        <dbReference type="EMBL" id="MDZ5458474.1"/>
    </source>
</evidence>
<dbReference type="RefSeq" id="WP_322466545.1">
    <property type="nucleotide sequence ID" value="NZ_JAXOJX010000030.1"/>
</dbReference>
<dbReference type="EMBL" id="JAXOJX010000030">
    <property type="protein sequence ID" value="MDZ5458474.1"/>
    <property type="molecule type" value="Genomic_DNA"/>
</dbReference>
<comment type="caution">
    <text evidence="3">The sequence shown here is derived from an EMBL/GenBank/DDBJ whole genome shotgun (WGS) entry which is preliminary data.</text>
</comment>
<dbReference type="NCBIfam" id="TIGR02595">
    <property type="entry name" value="PEP_CTERM"/>
    <property type="match status" value="1"/>
</dbReference>
<gene>
    <name evidence="3" type="ORF">SM757_18000</name>
</gene>
<feature type="chain" id="PRO_5045727604" evidence="1">
    <location>
        <begin position="19"/>
        <end position="265"/>
    </location>
</feature>
<reference evidence="3 4" key="1">
    <citation type="submission" date="2023-11" db="EMBL/GenBank/DDBJ databases">
        <title>Draft genome of Azohydromonas lata strain H1 (DSM1123), a polyhydroxyalkanoate producer.</title>
        <authorList>
            <person name="Traversa D."/>
            <person name="D'Addabbo P."/>
            <person name="Pazzani C."/>
            <person name="Manzari C."/>
            <person name="Chiara M."/>
            <person name="Scrascia M."/>
        </authorList>
    </citation>
    <scope>NUCLEOTIDE SEQUENCE [LARGE SCALE GENOMIC DNA]</scope>
    <source>
        <strain evidence="3 4">H1</strain>
    </source>
</reference>
<evidence type="ECO:0000259" key="2">
    <source>
        <dbReference type="Pfam" id="PF07589"/>
    </source>
</evidence>
<dbReference type="InterPro" id="IPR013424">
    <property type="entry name" value="Ice-binding_C"/>
</dbReference>
<proteinExistence type="predicted"/>
<keyword evidence="4" id="KW-1185">Reference proteome</keyword>
<protein>
    <submittedName>
        <fullName evidence="3">PEPxxWA-CTERM sorting domain-containing protein</fullName>
    </submittedName>
</protein>
<dbReference type="Proteomes" id="UP001293718">
    <property type="component" value="Unassembled WGS sequence"/>
</dbReference>